<protein>
    <submittedName>
        <fullName evidence="2">Uncharacterized protein</fullName>
    </submittedName>
</protein>
<sequence length="100" mass="11367">MDDTKVSNFHIAQVSEQYVELPELPSLPQYQSPPPTPTKDNDTRFGGGPYDMSLLSNSCQSIPMYDIDRAITYRVRLPSHWMPVIIRHDHVMTYVGSLDG</sequence>
<reference evidence="2" key="1">
    <citation type="submission" date="2004-08" db="EMBL/GenBank/DDBJ databases">
        <authorList>
            <person name="Town C.D."/>
        </authorList>
    </citation>
    <scope>NUCLEOTIDE SEQUENCE</scope>
</reference>
<dbReference type="AlphaFoldDB" id="Q2HV18"/>
<gene>
    <name evidence="2" type="ORF">MtrDRAFT_AC149032g18v2</name>
</gene>
<evidence type="ECO:0000313" key="2">
    <source>
        <dbReference type="EMBL" id="ABD28600.1"/>
    </source>
</evidence>
<evidence type="ECO:0000256" key="1">
    <source>
        <dbReference type="SAM" id="MobiDB-lite"/>
    </source>
</evidence>
<feature type="region of interest" description="Disordered" evidence="1">
    <location>
        <begin position="22"/>
        <end position="46"/>
    </location>
</feature>
<organism evidence="2">
    <name type="scientific">Medicago truncatula</name>
    <name type="common">Barrel medic</name>
    <name type="synonym">Medicago tribuloides</name>
    <dbReference type="NCBI Taxonomy" id="3880"/>
    <lineage>
        <taxon>Eukaryota</taxon>
        <taxon>Viridiplantae</taxon>
        <taxon>Streptophyta</taxon>
        <taxon>Embryophyta</taxon>
        <taxon>Tracheophyta</taxon>
        <taxon>Spermatophyta</taxon>
        <taxon>Magnoliopsida</taxon>
        <taxon>eudicotyledons</taxon>
        <taxon>Gunneridae</taxon>
        <taxon>Pentapetalae</taxon>
        <taxon>rosids</taxon>
        <taxon>fabids</taxon>
        <taxon>Fabales</taxon>
        <taxon>Fabaceae</taxon>
        <taxon>Papilionoideae</taxon>
        <taxon>50 kb inversion clade</taxon>
        <taxon>NPAAA clade</taxon>
        <taxon>Hologalegina</taxon>
        <taxon>IRL clade</taxon>
        <taxon>Trifolieae</taxon>
        <taxon>Medicago</taxon>
    </lineage>
</organism>
<reference evidence="2" key="2">
    <citation type="submission" date="2007-03" db="EMBL/GenBank/DDBJ databases">
        <authorList>
            <consortium name="The International Medicago Genome Annotation Group"/>
        </authorList>
    </citation>
    <scope>NUCLEOTIDE SEQUENCE</scope>
</reference>
<dbReference type="EMBL" id="AC149032">
    <property type="protein sequence ID" value="ABD28600.1"/>
    <property type="molecule type" value="Genomic_DNA"/>
</dbReference>
<proteinExistence type="predicted"/>
<accession>Q2HV18</accession>
<name>Q2HV18_MEDTR</name>